<evidence type="ECO:0000259" key="2">
    <source>
        <dbReference type="SMART" id="SM00867"/>
    </source>
</evidence>
<dbReference type="PANTHER" id="PTHR34406:SF1">
    <property type="entry name" value="PROTEIN YCEI"/>
    <property type="match status" value="1"/>
</dbReference>
<sequence>MRKRLLWIVGGLVVVAALVIGVGPWVYATFLHGDQPEALGLSDEASAASGPLDGSWVAGPGSQAGYEVWETLNGQRVFVRGQTEDVTGGAVIENSTLISGSVAVTVASIATDDSRRDSMFDTMIMATAQYPEATFTLTESVDLSSLPSDGTSATVPVTGELTIRGQTRPVTADFDIRQSGDRLETAGAIDVVWTDYEVPKPTMFPNIVVEDAGQVQFAIVLDRD</sequence>
<accession>A0A1G8M8A6</accession>
<dbReference type="OrthoDB" id="117810at2"/>
<dbReference type="InterPro" id="IPR007372">
    <property type="entry name" value="Lipid/polyisoprenoid-bd_YceI"/>
</dbReference>
<dbReference type="SMART" id="SM00867">
    <property type="entry name" value="YceI"/>
    <property type="match status" value="1"/>
</dbReference>
<organism evidence="3 4">
    <name type="scientific">Rhodococcus triatomae</name>
    <dbReference type="NCBI Taxonomy" id="300028"/>
    <lineage>
        <taxon>Bacteria</taxon>
        <taxon>Bacillati</taxon>
        <taxon>Actinomycetota</taxon>
        <taxon>Actinomycetes</taxon>
        <taxon>Mycobacteriales</taxon>
        <taxon>Nocardiaceae</taxon>
        <taxon>Rhodococcus</taxon>
    </lineage>
</organism>
<evidence type="ECO:0000313" key="4">
    <source>
        <dbReference type="Proteomes" id="UP000183263"/>
    </source>
</evidence>
<name>A0A1G8M8A6_9NOCA</name>
<protein>
    <submittedName>
        <fullName evidence="3">YceI-like domain-containing protein</fullName>
    </submittedName>
</protein>
<dbReference type="SUPFAM" id="SSF101874">
    <property type="entry name" value="YceI-like"/>
    <property type="match status" value="1"/>
</dbReference>
<proteinExistence type="inferred from homology"/>
<dbReference type="AlphaFoldDB" id="A0A1G8M8A6"/>
<comment type="similarity">
    <text evidence="1">Belongs to the UPF0312 family.</text>
</comment>
<dbReference type="EMBL" id="FNDN01000009">
    <property type="protein sequence ID" value="SDI64219.1"/>
    <property type="molecule type" value="Genomic_DNA"/>
</dbReference>
<dbReference type="PANTHER" id="PTHR34406">
    <property type="entry name" value="PROTEIN YCEI"/>
    <property type="match status" value="1"/>
</dbReference>
<keyword evidence="4" id="KW-1185">Reference proteome</keyword>
<reference evidence="3 4" key="1">
    <citation type="submission" date="2016-10" db="EMBL/GenBank/DDBJ databases">
        <authorList>
            <person name="de Groot N.N."/>
        </authorList>
    </citation>
    <scope>NUCLEOTIDE SEQUENCE [LARGE SCALE GENOMIC DNA]</scope>
    <source>
        <strain evidence="3 4">DSM 44892</strain>
    </source>
</reference>
<feature type="domain" description="Lipid/polyisoprenoid-binding YceI-like" evidence="2">
    <location>
        <begin position="55"/>
        <end position="222"/>
    </location>
</feature>
<dbReference type="InterPro" id="IPR036761">
    <property type="entry name" value="TTHA0802/YceI-like_sf"/>
</dbReference>
<evidence type="ECO:0000313" key="3">
    <source>
        <dbReference type="EMBL" id="SDI64219.1"/>
    </source>
</evidence>
<dbReference type="Pfam" id="PF04264">
    <property type="entry name" value="YceI"/>
    <property type="match status" value="1"/>
</dbReference>
<evidence type="ECO:0000256" key="1">
    <source>
        <dbReference type="ARBA" id="ARBA00008812"/>
    </source>
</evidence>
<dbReference type="RefSeq" id="WP_072736834.1">
    <property type="nucleotide sequence ID" value="NZ_CP048813.1"/>
</dbReference>
<dbReference type="Proteomes" id="UP000183263">
    <property type="component" value="Unassembled WGS sequence"/>
</dbReference>
<gene>
    <name evidence="3" type="ORF">SAMN05444695_109140</name>
</gene>
<dbReference type="Gene3D" id="2.40.128.110">
    <property type="entry name" value="Lipid/polyisoprenoid-binding, YceI-like"/>
    <property type="match status" value="1"/>
</dbReference>